<accession>A0ABN3TXV4</accession>
<dbReference type="PANTHER" id="PTHR32097">
    <property type="entry name" value="CAMP-BINDING PROTEIN 1-RELATED"/>
    <property type="match status" value="1"/>
</dbReference>
<dbReference type="PROSITE" id="PS50089">
    <property type="entry name" value="ZF_RING_2"/>
    <property type="match status" value="1"/>
</dbReference>
<dbReference type="InterPro" id="IPR051324">
    <property type="entry name" value="Stress/Tellurium_Resist"/>
</dbReference>
<evidence type="ECO:0000313" key="2">
    <source>
        <dbReference type="EMBL" id="GAA2720826.1"/>
    </source>
</evidence>
<sequence>MSTLQAVLLRRAQIVHIDHEPATGPAAGDARTAAGLTALEAELLARGHALTEPLRSVLAGAGAEALADTGRGLLRALDAQLGADRTHMPLFRDFPASVPHDTLALYVDRVFALLLQRPEQPCVLCGTVGQVHPVAPCAHLVCRSCWDGADYAGCPLCHRRIDRDDPFLRPSRSVADQGVPSAGPLKLLVLGTSRTADAARELTALLARATPLSPQDRDDLKVLLAHAEPGGLAWLPEDVPVRETKALVLGTLLRDGGPATVAAVRELLPLRLTTATDVLRLLCVWSGGEADLLRPPRQRGLPRPLRRELLGVLDALHTASLVEDLLRHRAAWLRAAELLHPFEQHTRHPRAALAFAALRSTDVCGTGPLARALSATAQRHPEAVALRAAADGRARIVPRTWAGRVEEALRAGDPAAAVALLRQRPGELVRRLDHVLRLYGGGELAPDVAEALEQGLPKVGPGALLGALGALRGRHLPSARRVFFPRGAVTRVHAVDEARPALAGPVVERVCALLEAEALRRLSAAPPFEVALLDSALAALTVPFTEHSAAASLVAVPRGSTLDLPEGDVLRLFLHWMEPEGERVDLDLSVAFFDEEWNGVGLCDYTKLRFGHDAAVHSGDLTSAPAPDGATEYVDLDVLALLEADVRYAVPVVFSYNNIPFEELPDAFAGFMTLPGTGARGASYDPRTVRQRFDLTGRSRACVPMVVDLAEGRALWTDVHLPGGTGLHTVGRHGDAMGALGRELTGYFSSGARVSLWELCCWHAAARAGEVAVIRRVPGGAAELWRYGRREGEGTGAFAARLRTAPPDFCEPVGDAHELAAAAVEGRHAFVALLEGAVGVRKATGTVYRLLPGAVDGCEGTVRVTAGGLLSALA</sequence>
<dbReference type="NCBIfam" id="NF041916">
    <property type="entry name" value="RING_SCO0854"/>
    <property type="match status" value="1"/>
</dbReference>
<protein>
    <recommendedName>
        <fullName evidence="1">RING-type domain-containing protein</fullName>
    </recommendedName>
</protein>
<evidence type="ECO:0000313" key="3">
    <source>
        <dbReference type="Proteomes" id="UP001500886"/>
    </source>
</evidence>
<dbReference type="RefSeq" id="WP_344436957.1">
    <property type="nucleotide sequence ID" value="NZ_BAAASL010000016.1"/>
</dbReference>
<dbReference type="Proteomes" id="UP001500886">
    <property type="component" value="Unassembled WGS sequence"/>
</dbReference>
<feature type="domain" description="RING-type" evidence="1">
    <location>
        <begin position="122"/>
        <end position="158"/>
    </location>
</feature>
<dbReference type="Gene3D" id="2.60.60.30">
    <property type="entry name" value="sav2460 like domains"/>
    <property type="match status" value="1"/>
</dbReference>
<dbReference type="InterPro" id="IPR003325">
    <property type="entry name" value="TerD"/>
</dbReference>
<name>A0ABN3TXV4_9ACTN</name>
<dbReference type="EMBL" id="BAAASL010000016">
    <property type="protein sequence ID" value="GAA2720826.1"/>
    <property type="molecule type" value="Genomic_DNA"/>
</dbReference>
<keyword evidence="3" id="KW-1185">Reference proteome</keyword>
<evidence type="ECO:0000259" key="1">
    <source>
        <dbReference type="PROSITE" id="PS50089"/>
    </source>
</evidence>
<gene>
    <name evidence="2" type="ORF">GCM10010315_42140</name>
</gene>
<dbReference type="InterPro" id="IPR001841">
    <property type="entry name" value="Znf_RING"/>
</dbReference>
<reference evidence="2 3" key="1">
    <citation type="journal article" date="2019" name="Int. J. Syst. Evol. Microbiol.">
        <title>The Global Catalogue of Microorganisms (GCM) 10K type strain sequencing project: providing services to taxonomists for standard genome sequencing and annotation.</title>
        <authorList>
            <consortium name="The Broad Institute Genomics Platform"/>
            <consortium name="The Broad Institute Genome Sequencing Center for Infectious Disease"/>
            <person name="Wu L."/>
            <person name="Ma J."/>
        </authorList>
    </citation>
    <scope>NUCLEOTIDE SEQUENCE [LARGE SCALE GENOMIC DNA]</scope>
    <source>
        <strain evidence="2 3">JCM 4542</strain>
    </source>
</reference>
<dbReference type="Pfam" id="PF14447">
    <property type="entry name" value="Prok-RING_4"/>
    <property type="match status" value="1"/>
</dbReference>
<proteinExistence type="predicted"/>
<organism evidence="2 3">
    <name type="scientific">Streptomyces luteosporeus</name>
    <dbReference type="NCBI Taxonomy" id="173856"/>
    <lineage>
        <taxon>Bacteria</taxon>
        <taxon>Bacillati</taxon>
        <taxon>Actinomycetota</taxon>
        <taxon>Actinomycetes</taxon>
        <taxon>Kitasatosporales</taxon>
        <taxon>Streptomycetaceae</taxon>
        <taxon>Streptomyces</taxon>
    </lineage>
</organism>
<dbReference type="CDD" id="cd06974">
    <property type="entry name" value="TerD_like"/>
    <property type="match status" value="1"/>
</dbReference>
<comment type="caution">
    <text evidence="2">The sequence shown here is derived from an EMBL/GenBank/DDBJ whole genome shotgun (WGS) entry which is preliminary data.</text>
</comment>
<dbReference type="SUPFAM" id="SSF57850">
    <property type="entry name" value="RING/U-box"/>
    <property type="match status" value="1"/>
</dbReference>
<dbReference type="PANTHER" id="PTHR32097:SF18">
    <property type="entry name" value="RING-TYPE DOMAIN-CONTAINING PROTEIN"/>
    <property type="match status" value="1"/>
</dbReference>